<sequence length="167" mass="18379">MQRVQFGPLLDPSSITSILLRGAGGGDTLDRSAVSRRSNTTSFQDHVHNVIDRVPLAPPSSCDLFGENAGKCMCSREQVALYCQTGPVIPQRKPSEGNSSTFPSRSSGNSYYFILVLAQQNRLEITEGEHHIISRSTELNLLLWTERGLGPAVSHWRTSQPSDTHLM</sequence>
<organism evidence="1 2">
    <name type="scientific">Pleuronectes platessa</name>
    <name type="common">European plaice</name>
    <dbReference type="NCBI Taxonomy" id="8262"/>
    <lineage>
        <taxon>Eukaryota</taxon>
        <taxon>Metazoa</taxon>
        <taxon>Chordata</taxon>
        <taxon>Craniata</taxon>
        <taxon>Vertebrata</taxon>
        <taxon>Euteleostomi</taxon>
        <taxon>Actinopterygii</taxon>
        <taxon>Neopterygii</taxon>
        <taxon>Teleostei</taxon>
        <taxon>Neoteleostei</taxon>
        <taxon>Acanthomorphata</taxon>
        <taxon>Carangaria</taxon>
        <taxon>Pleuronectiformes</taxon>
        <taxon>Pleuronectoidei</taxon>
        <taxon>Pleuronectidae</taxon>
        <taxon>Pleuronectes</taxon>
    </lineage>
</organism>
<name>A0A9N7V3X3_PLEPL</name>
<comment type="caution">
    <text evidence="1">The sequence shown here is derived from an EMBL/GenBank/DDBJ whole genome shotgun (WGS) entry which is preliminary data.</text>
</comment>
<reference evidence="1" key="1">
    <citation type="submission" date="2020-03" db="EMBL/GenBank/DDBJ databases">
        <authorList>
            <person name="Weist P."/>
        </authorList>
    </citation>
    <scope>NUCLEOTIDE SEQUENCE</scope>
</reference>
<gene>
    <name evidence="1" type="ORF">PLEPLA_LOCUS29388</name>
</gene>
<dbReference type="AlphaFoldDB" id="A0A9N7V3X3"/>
<evidence type="ECO:0000313" key="2">
    <source>
        <dbReference type="Proteomes" id="UP001153269"/>
    </source>
</evidence>
<dbReference type="Proteomes" id="UP001153269">
    <property type="component" value="Unassembled WGS sequence"/>
</dbReference>
<proteinExistence type="predicted"/>
<dbReference type="EMBL" id="CADEAL010002669">
    <property type="protein sequence ID" value="CAB1441628.1"/>
    <property type="molecule type" value="Genomic_DNA"/>
</dbReference>
<evidence type="ECO:0000313" key="1">
    <source>
        <dbReference type="EMBL" id="CAB1441628.1"/>
    </source>
</evidence>
<keyword evidence="2" id="KW-1185">Reference proteome</keyword>
<accession>A0A9N7V3X3</accession>
<protein>
    <submittedName>
        <fullName evidence="1">Uncharacterized protein</fullName>
    </submittedName>
</protein>